<dbReference type="InterPro" id="IPR000477">
    <property type="entry name" value="RT_dom"/>
</dbReference>
<dbReference type="EMBL" id="LBMM01006344">
    <property type="protein sequence ID" value="KMQ90683.1"/>
    <property type="molecule type" value="Genomic_DNA"/>
</dbReference>
<organism evidence="3 4">
    <name type="scientific">Lasius niger</name>
    <name type="common">Black garden ant</name>
    <dbReference type="NCBI Taxonomy" id="67767"/>
    <lineage>
        <taxon>Eukaryota</taxon>
        <taxon>Metazoa</taxon>
        <taxon>Ecdysozoa</taxon>
        <taxon>Arthropoda</taxon>
        <taxon>Hexapoda</taxon>
        <taxon>Insecta</taxon>
        <taxon>Pterygota</taxon>
        <taxon>Neoptera</taxon>
        <taxon>Endopterygota</taxon>
        <taxon>Hymenoptera</taxon>
        <taxon>Apocrita</taxon>
        <taxon>Aculeata</taxon>
        <taxon>Formicoidea</taxon>
        <taxon>Formicidae</taxon>
        <taxon>Formicinae</taxon>
        <taxon>Lasius</taxon>
        <taxon>Lasius</taxon>
    </lineage>
</organism>
<reference evidence="3 4" key="1">
    <citation type="submission" date="2015-04" db="EMBL/GenBank/DDBJ databases">
        <title>Lasius niger genome sequencing.</title>
        <authorList>
            <person name="Konorov E.A."/>
            <person name="Nikitin M.A."/>
            <person name="Kirill M.V."/>
            <person name="Chang P."/>
        </authorList>
    </citation>
    <scope>NUCLEOTIDE SEQUENCE [LARGE SCALE GENOMIC DNA]</scope>
    <source>
        <tissue evidence="3">Whole</tissue>
    </source>
</reference>
<dbReference type="Gene3D" id="3.60.10.10">
    <property type="entry name" value="Endonuclease/exonuclease/phosphatase"/>
    <property type="match status" value="1"/>
</dbReference>
<dbReference type="Pfam" id="PF00078">
    <property type="entry name" value="RVT_1"/>
    <property type="match status" value="1"/>
</dbReference>
<name>A0A0J7KJT1_LASNI</name>
<evidence type="ECO:0000259" key="2">
    <source>
        <dbReference type="Pfam" id="PF00078"/>
    </source>
</evidence>
<accession>A0A0J7KJT1</accession>
<dbReference type="Proteomes" id="UP000036403">
    <property type="component" value="Unassembled WGS sequence"/>
</dbReference>
<protein>
    <submittedName>
        <fullName evidence="3">Neurofilament medium polypeptide-like protein</fullName>
    </submittedName>
</protein>
<keyword evidence="4" id="KW-1185">Reference proteome</keyword>
<feature type="domain" description="Reverse transcriptase" evidence="2">
    <location>
        <begin position="241"/>
        <end position="367"/>
    </location>
</feature>
<feature type="region of interest" description="Disordered" evidence="1">
    <location>
        <begin position="75"/>
        <end position="97"/>
    </location>
</feature>
<dbReference type="InterPro" id="IPR036691">
    <property type="entry name" value="Endo/exonu/phosph_ase_sf"/>
</dbReference>
<proteinExistence type="predicted"/>
<dbReference type="PaxDb" id="67767-A0A0J7KJT1"/>
<evidence type="ECO:0000313" key="4">
    <source>
        <dbReference type="Proteomes" id="UP000036403"/>
    </source>
</evidence>
<feature type="compositionally biased region" description="Basic and acidic residues" evidence="1">
    <location>
        <begin position="376"/>
        <end position="397"/>
    </location>
</feature>
<dbReference type="PANTHER" id="PTHR47027:SF20">
    <property type="entry name" value="REVERSE TRANSCRIPTASE-LIKE PROTEIN WITH RNA-DIRECTED DNA POLYMERASE DOMAIN"/>
    <property type="match status" value="1"/>
</dbReference>
<dbReference type="AlphaFoldDB" id="A0A0J7KJT1"/>
<feature type="region of interest" description="Disordered" evidence="1">
    <location>
        <begin position="376"/>
        <end position="409"/>
    </location>
</feature>
<feature type="compositionally biased region" description="Basic and acidic residues" evidence="1">
    <location>
        <begin position="88"/>
        <end position="97"/>
    </location>
</feature>
<sequence length="409" mass="47081">MGGIIIGVKEEEGIASVIEIEQKEEGVMAVKIWVGEERWRIVGIYVKGDMERKLEVMKEWLEEQEEERWTMIGGDFNARTGGLGGEQMAERKRKWEENRKTERGIDEELEAKIGRIGEELKEGEREYEERKKLGWWDKECEEKRKELRRTLGKWRRRGGGGEGGVEGRVRKGGRGRRLEDGELKLRRSEVRKVVEKLKKGKAMGVDGVPNEGEGWPELWKDGIIVPLVKRGAGERVEEYRGVTLMPTLYKVYIGVLKERLKEEIEEKDVEKVLRKGAWGGVKLGEEKVYCLAYADDMVLLAENKEGMVHILGKLEGYLDRKRLEVNVGKTKIMRFWKGGGRMMKVKWRWKGKIIEEVKKFTYLGYKLQRNGGQEAQVKDRVGRDSDGVRGRDLGVEREEGDGGDARKMG</sequence>
<dbReference type="SUPFAM" id="SSF56672">
    <property type="entry name" value="DNA/RNA polymerases"/>
    <property type="match status" value="1"/>
</dbReference>
<dbReference type="GO" id="GO:0071897">
    <property type="term" value="P:DNA biosynthetic process"/>
    <property type="evidence" value="ECO:0007669"/>
    <property type="project" value="UniProtKB-ARBA"/>
</dbReference>
<comment type="caution">
    <text evidence="3">The sequence shown here is derived from an EMBL/GenBank/DDBJ whole genome shotgun (WGS) entry which is preliminary data.</text>
</comment>
<dbReference type="PANTHER" id="PTHR47027">
    <property type="entry name" value="REVERSE TRANSCRIPTASE DOMAIN-CONTAINING PROTEIN"/>
    <property type="match status" value="1"/>
</dbReference>
<gene>
    <name evidence="3" type="ORF">RF55_9534</name>
</gene>
<evidence type="ECO:0000313" key="3">
    <source>
        <dbReference type="EMBL" id="KMQ90683.1"/>
    </source>
</evidence>
<dbReference type="OrthoDB" id="6761369at2759"/>
<dbReference type="InterPro" id="IPR043502">
    <property type="entry name" value="DNA/RNA_pol_sf"/>
</dbReference>
<evidence type="ECO:0000256" key="1">
    <source>
        <dbReference type="SAM" id="MobiDB-lite"/>
    </source>
</evidence>